<gene>
    <name evidence="1" type="ORF">SAMN05216233_101626</name>
</gene>
<accession>A0A1G5B506</accession>
<dbReference type="InterPro" id="IPR052042">
    <property type="entry name" value="Tail_sheath_structural"/>
</dbReference>
<evidence type="ECO:0000313" key="1">
    <source>
        <dbReference type="EMBL" id="SCX85165.1"/>
    </source>
</evidence>
<dbReference type="Proteomes" id="UP000198870">
    <property type="component" value="Unassembled WGS sequence"/>
</dbReference>
<evidence type="ECO:0000313" key="2">
    <source>
        <dbReference type="Proteomes" id="UP000198870"/>
    </source>
</evidence>
<proteinExistence type="predicted"/>
<organism evidence="1 2">
    <name type="scientific">Desulfoluna spongiiphila</name>
    <dbReference type="NCBI Taxonomy" id="419481"/>
    <lineage>
        <taxon>Bacteria</taxon>
        <taxon>Pseudomonadati</taxon>
        <taxon>Thermodesulfobacteriota</taxon>
        <taxon>Desulfobacteria</taxon>
        <taxon>Desulfobacterales</taxon>
        <taxon>Desulfolunaceae</taxon>
        <taxon>Desulfoluna</taxon>
    </lineage>
</organism>
<dbReference type="OrthoDB" id="9767864at2"/>
<dbReference type="PANTHER" id="PTHR35861">
    <property type="match status" value="1"/>
</dbReference>
<dbReference type="EMBL" id="FMUX01000001">
    <property type="protein sequence ID" value="SCX85165.1"/>
    <property type="molecule type" value="Genomic_DNA"/>
</dbReference>
<dbReference type="RefSeq" id="WP_092208089.1">
    <property type="nucleotide sequence ID" value="NZ_FMUX01000001.1"/>
</dbReference>
<keyword evidence="2" id="KW-1185">Reference proteome</keyword>
<dbReference type="STRING" id="419481.SAMN05216233_101626"/>
<name>A0A1G5B506_9BACT</name>
<sequence length="478" mass="52329">MTYRHGVYASQMPTSITPPRRVSASLPVVVGTAPVHLAKGGAGPVNKVTMAYTYSEAVELLGYSDAWEKYTLCEFIYSHFALFALAPIVFINVFDPAVHKADVAEGAATFADDEIKLDHGDLLGPVVVTSSDKSTTYVEDTDYEVDRVAGVIRRMATGSITAGDTINRTYTYADPSKVTAADIVGGVDSETGALTGLELVNEVFPKYRLVPGLIVAPGWSSASTVSAVMTAKAKTINGLFSCKAIIDIDDATVTRYSDAPEYKNQNNLTDPAQVVCWPRVKLGTKTFHMSTQLAGLMARVDADNEDIPYASPSNHNFQMDAMVANGNEVWLQPEQANYLNGNGIVTALNFIGGWKCWGNRTACYPANTDPKDSWVSVSRMFTWVGNTLILSHWSRVDAPAKRRLIETIRDSAQMWLDGLVSRQFLLGARVEFQADENAVTDMMDGISRFHVYMTPPSPAREIDFIQEYDPAYFSTLFA</sequence>
<protein>
    <recommendedName>
        <fullName evidence="3">Phage tail protein</fullName>
    </recommendedName>
</protein>
<reference evidence="1 2" key="1">
    <citation type="submission" date="2016-10" db="EMBL/GenBank/DDBJ databases">
        <authorList>
            <person name="de Groot N.N."/>
        </authorList>
    </citation>
    <scope>NUCLEOTIDE SEQUENCE [LARGE SCALE GENOMIC DNA]</scope>
    <source>
        <strain evidence="1 2">AA1</strain>
    </source>
</reference>
<dbReference type="AlphaFoldDB" id="A0A1G5B506"/>
<evidence type="ECO:0008006" key="3">
    <source>
        <dbReference type="Google" id="ProtNLM"/>
    </source>
</evidence>
<dbReference type="PANTHER" id="PTHR35861:SF2">
    <property type="entry name" value="FELS-2 PROPHAGE PROTEIN"/>
    <property type="match status" value="1"/>
</dbReference>